<dbReference type="AlphaFoldDB" id="A0A1T2KZ68"/>
<gene>
    <name evidence="1" type="ORF">BOW53_16440</name>
</gene>
<reference evidence="1 2" key="1">
    <citation type="submission" date="2016-11" db="EMBL/GenBank/DDBJ databases">
        <title>Mixed transmission modes and dynamic genome evolution in an obligate animal-bacterial symbiosis.</title>
        <authorList>
            <person name="Russell S.L."/>
            <person name="Corbett-Detig R.B."/>
            <person name="Cavanaugh C.M."/>
        </authorList>
    </citation>
    <scope>NUCLEOTIDE SEQUENCE [LARGE SCALE GENOMIC DNA]</scope>
    <source>
        <strain evidence="1">Sveles-Q1</strain>
    </source>
</reference>
<evidence type="ECO:0000313" key="2">
    <source>
        <dbReference type="Proteomes" id="UP000191110"/>
    </source>
</evidence>
<organism evidence="1 2">
    <name type="scientific">Solemya pervernicosa gill symbiont</name>
    <dbReference type="NCBI Taxonomy" id="642797"/>
    <lineage>
        <taxon>Bacteria</taxon>
        <taxon>Pseudomonadati</taxon>
        <taxon>Pseudomonadota</taxon>
        <taxon>Gammaproteobacteria</taxon>
        <taxon>sulfur-oxidizing symbionts</taxon>
    </lineage>
</organism>
<dbReference type="Proteomes" id="UP000191110">
    <property type="component" value="Unassembled WGS sequence"/>
</dbReference>
<name>A0A1T2KZ68_9GAMM</name>
<accession>A0A1T2KZ68</accession>
<protein>
    <submittedName>
        <fullName evidence="1">Uncharacterized protein</fullName>
    </submittedName>
</protein>
<keyword evidence="2" id="KW-1185">Reference proteome</keyword>
<dbReference type="EMBL" id="MPRL01000123">
    <property type="protein sequence ID" value="OOZ38148.1"/>
    <property type="molecule type" value="Genomic_DNA"/>
</dbReference>
<comment type="caution">
    <text evidence="1">The sequence shown here is derived from an EMBL/GenBank/DDBJ whole genome shotgun (WGS) entry which is preliminary data.</text>
</comment>
<proteinExistence type="predicted"/>
<evidence type="ECO:0000313" key="1">
    <source>
        <dbReference type="EMBL" id="OOZ38148.1"/>
    </source>
</evidence>
<sequence>MVNCRALIPSLNRPIKNNKDNQTGVLMSNIYIYQIYYDELSKSKLLPEFIPLDNTSNKRPDWFEFLVILNFLRENEPGESLFLRKFVLGIQAQANSKNFTRPFMPAAPGLTAFASLSMAVSVRSGDWYGFLSPKFQRKTQLDPQHVIQMIKENSQHANVALFSPGWDQNAFFKNPWEQGEIWHPGITQLSQDFVSYLNLDIDLESLVTDSYSAVFSNYVIAKKEYWVEWKRIPQKSFLFSEENKGKLGSSQNTSYSSSRNQYPMKTFIQERFASLILTTGEFQVLSPDTFIQSMTGKVFKRLFQDSLETRKLLAICDLLKSKYRKKSGSRYFCGSLFWASKPKQAANT</sequence>